<feature type="region of interest" description="Disordered" evidence="1">
    <location>
        <begin position="1"/>
        <end position="65"/>
    </location>
</feature>
<proteinExistence type="predicted"/>
<organism evidence="4 5">
    <name type="scientific">Friedmanniomyces simplex</name>
    <dbReference type="NCBI Taxonomy" id="329884"/>
    <lineage>
        <taxon>Eukaryota</taxon>
        <taxon>Fungi</taxon>
        <taxon>Dikarya</taxon>
        <taxon>Ascomycota</taxon>
        <taxon>Pezizomycotina</taxon>
        <taxon>Dothideomycetes</taxon>
        <taxon>Dothideomycetidae</taxon>
        <taxon>Mycosphaerellales</taxon>
        <taxon>Teratosphaeriaceae</taxon>
        <taxon>Friedmanniomyces</taxon>
    </lineage>
</organism>
<protein>
    <recommendedName>
        <fullName evidence="3">DUF6590 domain-containing protein</fullName>
    </recommendedName>
</protein>
<name>A0A4U0X6Q4_9PEZI</name>
<feature type="compositionally biased region" description="Basic residues" evidence="1">
    <location>
        <begin position="99"/>
        <end position="113"/>
    </location>
</feature>
<accession>A0A4U0X6Q4</accession>
<keyword evidence="2" id="KW-1133">Transmembrane helix</keyword>
<keyword evidence="2" id="KW-0472">Membrane</keyword>
<feature type="compositionally biased region" description="Basic and acidic residues" evidence="1">
    <location>
        <begin position="1"/>
        <end position="10"/>
    </location>
</feature>
<feature type="region of interest" description="Disordered" evidence="1">
    <location>
        <begin position="93"/>
        <end position="125"/>
    </location>
</feature>
<dbReference type="Pfam" id="PF20233">
    <property type="entry name" value="DUF6590"/>
    <property type="match status" value="1"/>
</dbReference>
<evidence type="ECO:0000259" key="3">
    <source>
        <dbReference type="Pfam" id="PF20233"/>
    </source>
</evidence>
<dbReference type="AlphaFoldDB" id="A0A4U0X6Q4"/>
<comment type="caution">
    <text evidence="4">The sequence shown here is derived from an EMBL/GenBank/DDBJ whole genome shotgun (WGS) entry which is preliminary data.</text>
</comment>
<feature type="compositionally biased region" description="Basic and acidic residues" evidence="1">
    <location>
        <begin position="114"/>
        <end position="125"/>
    </location>
</feature>
<keyword evidence="5" id="KW-1185">Reference proteome</keyword>
<feature type="compositionally biased region" description="Basic and acidic residues" evidence="1">
    <location>
        <begin position="47"/>
        <end position="65"/>
    </location>
</feature>
<dbReference type="EMBL" id="NAJQ01000320">
    <property type="protein sequence ID" value="TKA72174.1"/>
    <property type="molecule type" value="Genomic_DNA"/>
</dbReference>
<sequence>MSRYDKYDRDYDSDDSTLVNEARYGRRSRRSAYRSPSEDSASSPRRSYYDDSLPKQERGSERSDGLGKATLAVGLLAALAGLFHLWNVRRREEQEREERHRRREKFGRAKAARRREEERRERGSRGVYEEAPSEILRIGDAPARRDGSRERARGMKMIEGSSAGVEAGEDRGGVRERWLEEDRRFMLASNLKTTQPQSRRAGKAGFICTEWHKLMHDSKCSPAFNNHGTSGQPARETATDIGSVVQNDRSRPGLFVGRHGELVYSKVRKFVVIRTAEKYCTALPIVSYGAQGVSKNGVNKSEHGIIYTGPTAPEPLPAERPNRDQGYKRRRVTTTWFTIPGRRTADLAYDGPGYKRRRVPTTWFTIPGRRTADLAYDGPGYKRRRVPTTWFTIPGRRTADLAYDGPGYKRRRVPTTWFTIPGRRTADLAYDGPGYKRRRVPTTWFTIPGRRTADLAYDGPGYKRRRVPTTWFTIPGRRTADLAYDGPGYKRRRVPTTWFTIPGRRTADLAYDGPGRGG</sequence>
<dbReference type="InterPro" id="IPR046497">
    <property type="entry name" value="DUF6590"/>
</dbReference>
<feature type="transmembrane region" description="Helical" evidence="2">
    <location>
        <begin position="65"/>
        <end position="86"/>
    </location>
</feature>
<evidence type="ECO:0000313" key="5">
    <source>
        <dbReference type="Proteomes" id="UP000309340"/>
    </source>
</evidence>
<dbReference type="Proteomes" id="UP000309340">
    <property type="component" value="Unassembled WGS sequence"/>
</dbReference>
<keyword evidence="2" id="KW-0812">Transmembrane</keyword>
<evidence type="ECO:0000313" key="4">
    <source>
        <dbReference type="EMBL" id="TKA72174.1"/>
    </source>
</evidence>
<evidence type="ECO:0000256" key="1">
    <source>
        <dbReference type="SAM" id="MobiDB-lite"/>
    </source>
</evidence>
<feature type="domain" description="DUF6590" evidence="3">
    <location>
        <begin position="252"/>
        <end position="321"/>
    </location>
</feature>
<gene>
    <name evidence="4" type="ORF">B0A55_07884</name>
</gene>
<evidence type="ECO:0000256" key="2">
    <source>
        <dbReference type="SAM" id="Phobius"/>
    </source>
</evidence>
<dbReference type="OrthoDB" id="3559580at2759"/>
<reference evidence="4 5" key="1">
    <citation type="submission" date="2017-03" db="EMBL/GenBank/DDBJ databases">
        <title>Genomes of endolithic fungi from Antarctica.</title>
        <authorList>
            <person name="Coleine C."/>
            <person name="Masonjones S."/>
            <person name="Stajich J.E."/>
        </authorList>
    </citation>
    <scope>NUCLEOTIDE SEQUENCE [LARGE SCALE GENOMIC DNA]</scope>
    <source>
        <strain evidence="4 5">CCFEE 5184</strain>
    </source>
</reference>